<gene>
    <name evidence="3" type="ORF">Egran_00286</name>
</gene>
<comment type="caution">
    <text evidence="3">The sequence shown here is derived from an EMBL/GenBank/DDBJ whole genome shotgun (WGS) entry which is preliminary data.</text>
</comment>
<dbReference type="InterPro" id="IPR053710">
    <property type="entry name" value="Arylamine_NAT_domain_sf"/>
</dbReference>
<sequence>MASQPAPYTQTQLIQYLKRIRYFAQGEECGHDINVHRQLEQLEQSIQQNPLPVLSELQRRHLSTIPFGNSELHYSQHHAISLDPESLFHKMIDRKLDGYCLESTGLFYNMLRCLGFHVYATGARVNDSAVSSLTDQGDRYGGFSHMVLIVNIVDDAYLVDVGFGPQVAPHPLKLEEDKIATVIAPVEMRLLKDSIPDLIDQCQKVWIYQTRYNPDNKWRSAFCFSEVEFLPRDFDMMNFYISRNPTSWFTQKFFCTIMILDETQKTVIGEYILSNNEVKRRVQGQSEVLVKLENEKDRVAALAKWFDMHLSDEEIQGIRGMVSEIP</sequence>
<dbReference type="Proteomes" id="UP000243515">
    <property type="component" value="Unassembled WGS sequence"/>
</dbReference>
<dbReference type="AlphaFoldDB" id="A0A232M6D5"/>
<evidence type="ECO:0000313" key="4">
    <source>
        <dbReference type="Proteomes" id="UP000243515"/>
    </source>
</evidence>
<dbReference type="InterPro" id="IPR038765">
    <property type="entry name" value="Papain-like_cys_pep_sf"/>
</dbReference>
<dbReference type="InterPro" id="IPR001447">
    <property type="entry name" value="Arylamine_N-AcTrfase"/>
</dbReference>
<reference evidence="3 4" key="1">
    <citation type="journal article" date="2015" name="Environ. Microbiol.">
        <title>Metagenome sequence of Elaphomyces granulatus from sporocarp tissue reveals Ascomycota ectomycorrhizal fingerprints of genome expansion and a Proteobacteria-rich microbiome.</title>
        <authorList>
            <person name="Quandt C.A."/>
            <person name="Kohler A."/>
            <person name="Hesse C.N."/>
            <person name="Sharpton T.J."/>
            <person name="Martin F."/>
            <person name="Spatafora J.W."/>
        </authorList>
    </citation>
    <scope>NUCLEOTIDE SEQUENCE [LARGE SCALE GENOMIC DNA]</scope>
    <source>
        <strain evidence="3 4">OSC145934</strain>
    </source>
</reference>
<organism evidence="3 4">
    <name type="scientific">Elaphomyces granulatus</name>
    <dbReference type="NCBI Taxonomy" id="519963"/>
    <lineage>
        <taxon>Eukaryota</taxon>
        <taxon>Fungi</taxon>
        <taxon>Dikarya</taxon>
        <taxon>Ascomycota</taxon>
        <taxon>Pezizomycotina</taxon>
        <taxon>Eurotiomycetes</taxon>
        <taxon>Eurotiomycetidae</taxon>
        <taxon>Eurotiales</taxon>
        <taxon>Elaphomycetaceae</taxon>
        <taxon>Elaphomyces</taxon>
    </lineage>
</organism>
<dbReference type="EMBL" id="NPHW01002210">
    <property type="protein sequence ID" value="OXV11951.1"/>
    <property type="molecule type" value="Genomic_DNA"/>
</dbReference>
<keyword evidence="4" id="KW-1185">Reference proteome</keyword>
<dbReference type="Gene3D" id="3.30.2140.20">
    <property type="match status" value="1"/>
</dbReference>
<keyword evidence="2" id="KW-0012">Acyltransferase</keyword>
<dbReference type="GO" id="GO:0016407">
    <property type="term" value="F:acetyltransferase activity"/>
    <property type="evidence" value="ECO:0007669"/>
    <property type="project" value="InterPro"/>
</dbReference>
<protein>
    <submittedName>
        <fullName evidence="3">Uncharacterized protein</fullName>
    </submittedName>
</protein>
<dbReference type="OrthoDB" id="10260017at2759"/>
<evidence type="ECO:0000313" key="3">
    <source>
        <dbReference type="EMBL" id="OXV11951.1"/>
    </source>
</evidence>
<evidence type="ECO:0000256" key="1">
    <source>
        <dbReference type="ARBA" id="ARBA00006547"/>
    </source>
</evidence>
<dbReference type="Pfam" id="PF00797">
    <property type="entry name" value="Acetyltransf_2"/>
    <property type="match status" value="1"/>
</dbReference>
<evidence type="ECO:0000256" key="2">
    <source>
        <dbReference type="RuleBase" id="RU003452"/>
    </source>
</evidence>
<comment type="similarity">
    <text evidence="1 2">Belongs to the arylamine N-acetyltransferase family.</text>
</comment>
<accession>A0A232M6D5</accession>
<dbReference type="PANTHER" id="PTHR11786:SF0">
    <property type="entry name" value="ARYLAMINE N-ACETYLTRANSFERASE 4-RELATED"/>
    <property type="match status" value="1"/>
</dbReference>
<dbReference type="SUPFAM" id="SSF54001">
    <property type="entry name" value="Cysteine proteinases"/>
    <property type="match status" value="1"/>
</dbReference>
<dbReference type="PANTHER" id="PTHR11786">
    <property type="entry name" value="N-HYDROXYARYLAMINE O-ACETYLTRANSFERASE"/>
    <property type="match status" value="1"/>
</dbReference>
<proteinExistence type="inferred from homology"/>
<keyword evidence="2" id="KW-0808">Transferase</keyword>
<dbReference type="PRINTS" id="PR01543">
    <property type="entry name" value="ANATRNSFRASE"/>
</dbReference>
<name>A0A232M6D5_9EURO</name>